<organism evidence="1 2">
    <name type="scientific">Methylomonas koyamae</name>
    <dbReference type="NCBI Taxonomy" id="702114"/>
    <lineage>
        <taxon>Bacteria</taxon>
        <taxon>Pseudomonadati</taxon>
        <taxon>Pseudomonadota</taxon>
        <taxon>Gammaproteobacteria</taxon>
        <taxon>Methylococcales</taxon>
        <taxon>Methylococcaceae</taxon>
        <taxon>Methylomonas</taxon>
    </lineage>
</organism>
<evidence type="ECO:0000313" key="2">
    <source>
        <dbReference type="Proteomes" id="UP000077628"/>
    </source>
</evidence>
<evidence type="ECO:0000313" key="1">
    <source>
        <dbReference type="EMBL" id="OAI24276.1"/>
    </source>
</evidence>
<protein>
    <submittedName>
        <fullName evidence="1">Uncharacterized protein</fullName>
    </submittedName>
</protein>
<gene>
    <name evidence="1" type="ORF">A1355_20890</name>
</gene>
<dbReference type="AlphaFoldDB" id="A0A177P1U3"/>
<proteinExistence type="predicted"/>
<dbReference type="EMBL" id="LUUK01000050">
    <property type="protein sequence ID" value="OAI24276.1"/>
    <property type="molecule type" value="Genomic_DNA"/>
</dbReference>
<keyword evidence="2" id="KW-1185">Reference proteome</keyword>
<name>A0A177P1U3_9GAMM</name>
<reference evidence="2" key="1">
    <citation type="submission" date="2016-03" db="EMBL/GenBank/DDBJ databases">
        <authorList>
            <person name="Heylen K."/>
            <person name="De Vos P."/>
            <person name="Vekeman B."/>
        </authorList>
    </citation>
    <scope>NUCLEOTIDE SEQUENCE [LARGE SCALE GENOMIC DNA]</scope>
    <source>
        <strain evidence="2">R-45383</strain>
    </source>
</reference>
<sequence length="164" mass="17768">MVRFGTVVLIGWLLATDTPQANNRLPTDQIHHFQISDRLFDQYDFERWSLLAESGAALQRPATPSAVGARRLELAHPSGVSSGVYRFRGERLTNADFGGESAAQIWLDNVFLLALTDGPRRKAPAADVAPIPDLGGVSVPLPAAAWTMCSAVMGLLYAGRRKPV</sequence>
<dbReference type="Proteomes" id="UP000077628">
    <property type="component" value="Unassembled WGS sequence"/>
</dbReference>
<accession>A0A177P1U3</accession>
<comment type="caution">
    <text evidence="1">The sequence shown here is derived from an EMBL/GenBank/DDBJ whole genome shotgun (WGS) entry which is preliminary data.</text>
</comment>
<dbReference type="RefSeq" id="WP_064025544.1">
    <property type="nucleotide sequence ID" value="NZ_LUUK01000050.1"/>
</dbReference>